<feature type="domain" description="tRNA (32-2'-O)-methyltransferase regulator THADA-like TPR repeats region" evidence="1">
    <location>
        <begin position="52"/>
        <end position="261"/>
    </location>
</feature>
<gene>
    <name evidence="2" type="ORF">CGOC_LOCUS2399</name>
</gene>
<evidence type="ECO:0000313" key="2">
    <source>
        <dbReference type="EMBL" id="VDK52503.1"/>
    </source>
</evidence>
<keyword evidence="3" id="KW-1185">Reference proteome</keyword>
<dbReference type="PANTHER" id="PTHR14387:SF7">
    <property type="entry name" value="THYROID ADENOMA-ASSOCIATED PROTEIN"/>
    <property type="match status" value="1"/>
</dbReference>
<dbReference type="Proteomes" id="UP000271889">
    <property type="component" value="Unassembled WGS sequence"/>
</dbReference>
<proteinExistence type="predicted"/>
<name>A0A3P6RA10_CYLGO</name>
<dbReference type="AlphaFoldDB" id="A0A3P6RA10"/>
<dbReference type="PANTHER" id="PTHR14387">
    <property type="entry name" value="THADA/DEATH RECEPTOR INTERACTING PROTEIN"/>
    <property type="match status" value="1"/>
</dbReference>
<reference evidence="2 3" key="1">
    <citation type="submission" date="2018-11" db="EMBL/GenBank/DDBJ databases">
        <authorList>
            <consortium name="Pathogen Informatics"/>
        </authorList>
    </citation>
    <scope>NUCLEOTIDE SEQUENCE [LARGE SCALE GENOMIC DNA]</scope>
</reference>
<dbReference type="InterPro" id="IPR056843">
    <property type="entry name" value="THADA-like_TPR"/>
</dbReference>
<evidence type="ECO:0000313" key="3">
    <source>
        <dbReference type="Proteomes" id="UP000271889"/>
    </source>
</evidence>
<accession>A0A3P6RA10</accession>
<protein>
    <recommendedName>
        <fullName evidence="1">tRNA (32-2'-O)-methyltransferase regulator THADA-like TPR repeats region domain-containing protein</fullName>
    </recommendedName>
</protein>
<dbReference type="OrthoDB" id="73997at2759"/>
<dbReference type="InterPro" id="IPR051954">
    <property type="entry name" value="tRNA_methyltransferase_THADA"/>
</dbReference>
<dbReference type="Pfam" id="PF25150">
    <property type="entry name" value="TPR_Trm732"/>
    <property type="match status" value="1"/>
</dbReference>
<dbReference type="GO" id="GO:0005829">
    <property type="term" value="C:cytosol"/>
    <property type="evidence" value="ECO:0007669"/>
    <property type="project" value="TreeGrafter"/>
</dbReference>
<sequence length="303" mass="35187">MLKSYATYAKLMDSSLIEDVYSHIGNATLSVVLSDLISFDLLEIRGRWDLHVQQIISCLSTNVNEVRTAIKDRLLPKLIKTKLLKDEFLPLVLERMKNLPLHAHCLDSMLSITRFLVISNKKCDSYKYWNDYMSLKTMESAVLHCNVQVRLAAWLLLSEHPQRTKVLTEVDLSLIRAFILTNMTEQLPAIRQKILAGLRKILTRLAETSEQVLKGKDDDLDRVKRYNEFICFLVSLSFDSLSCEANFDRRIMALSIIRCLYLEESLKVHGKVLFLEQLNLPATLNSKRLWRLIFCKTWHRKTL</sequence>
<dbReference type="GO" id="GO:0030488">
    <property type="term" value="P:tRNA methylation"/>
    <property type="evidence" value="ECO:0007669"/>
    <property type="project" value="TreeGrafter"/>
</dbReference>
<dbReference type="EMBL" id="UYRV01005348">
    <property type="protein sequence ID" value="VDK52503.1"/>
    <property type="molecule type" value="Genomic_DNA"/>
</dbReference>
<evidence type="ECO:0000259" key="1">
    <source>
        <dbReference type="Pfam" id="PF25150"/>
    </source>
</evidence>
<organism evidence="2 3">
    <name type="scientific">Cylicostephanus goldi</name>
    <name type="common">Nematode worm</name>
    <dbReference type="NCBI Taxonomy" id="71465"/>
    <lineage>
        <taxon>Eukaryota</taxon>
        <taxon>Metazoa</taxon>
        <taxon>Ecdysozoa</taxon>
        <taxon>Nematoda</taxon>
        <taxon>Chromadorea</taxon>
        <taxon>Rhabditida</taxon>
        <taxon>Rhabditina</taxon>
        <taxon>Rhabditomorpha</taxon>
        <taxon>Strongyloidea</taxon>
        <taxon>Strongylidae</taxon>
        <taxon>Cylicostephanus</taxon>
    </lineage>
</organism>